<name>A0A4Y8MHK2_9BURK</name>
<dbReference type="GO" id="GO:0016491">
    <property type="term" value="F:oxidoreductase activity"/>
    <property type="evidence" value="ECO:0007669"/>
    <property type="project" value="UniProtKB-KW"/>
</dbReference>
<evidence type="ECO:0000256" key="1">
    <source>
        <dbReference type="ARBA" id="ARBA00010928"/>
    </source>
</evidence>
<keyword evidence="2" id="KW-0560">Oxidoreductase</keyword>
<comment type="similarity">
    <text evidence="1">Belongs to the Gfo/Idh/MocA family.</text>
</comment>
<accession>A0A4Y8MHK2</accession>
<reference evidence="5 6" key="1">
    <citation type="submission" date="2019-03" db="EMBL/GenBank/DDBJ databases">
        <title>Complete Genome Sequence of Paraburkholderia dipogonis ICMP 19430T, a Nitrogen-fixing Symbiont of the South African Invasive Legume Dipogon lignosus in New Zealand.</title>
        <authorList>
            <person name="De Meyer S.E."/>
        </authorList>
    </citation>
    <scope>NUCLEOTIDE SEQUENCE [LARGE SCALE GENOMIC DNA]</scope>
    <source>
        <strain evidence="5 6">ICMP 19430</strain>
    </source>
</reference>
<organism evidence="5 6">
    <name type="scientific">Paraburkholderia dipogonis</name>
    <dbReference type="NCBI Taxonomy" id="1211383"/>
    <lineage>
        <taxon>Bacteria</taxon>
        <taxon>Pseudomonadati</taxon>
        <taxon>Pseudomonadota</taxon>
        <taxon>Betaproteobacteria</taxon>
        <taxon>Burkholderiales</taxon>
        <taxon>Burkholderiaceae</taxon>
        <taxon>Paraburkholderia</taxon>
    </lineage>
</organism>
<evidence type="ECO:0000259" key="4">
    <source>
        <dbReference type="Pfam" id="PF22725"/>
    </source>
</evidence>
<dbReference type="SUPFAM" id="SSF51735">
    <property type="entry name" value="NAD(P)-binding Rossmann-fold domains"/>
    <property type="match status" value="1"/>
</dbReference>
<dbReference type="GO" id="GO:0000166">
    <property type="term" value="F:nucleotide binding"/>
    <property type="evidence" value="ECO:0007669"/>
    <property type="project" value="InterPro"/>
</dbReference>
<dbReference type="InterPro" id="IPR055170">
    <property type="entry name" value="GFO_IDH_MocA-like_dom"/>
</dbReference>
<evidence type="ECO:0000313" key="5">
    <source>
        <dbReference type="EMBL" id="TFE36863.1"/>
    </source>
</evidence>
<evidence type="ECO:0000259" key="3">
    <source>
        <dbReference type="Pfam" id="PF01408"/>
    </source>
</evidence>
<evidence type="ECO:0000256" key="2">
    <source>
        <dbReference type="ARBA" id="ARBA00023002"/>
    </source>
</evidence>
<dbReference type="Pfam" id="PF22725">
    <property type="entry name" value="GFO_IDH_MocA_C3"/>
    <property type="match status" value="1"/>
</dbReference>
<feature type="domain" description="GFO/IDH/MocA-like oxidoreductase" evidence="4">
    <location>
        <begin position="132"/>
        <end position="247"/>
    </location>
</feature>
<sequence length="332" mass="36661">MTPVRWGVLSAGRIATNKVIPGMLKSHMLTVSGIAARDLSRAQLAASRLGIEEVYGSYEAMLADPEIEAIYNPLPNHLHVPMTLAAVRAGKHVLCEKPMALRASELDVLRPYADRVHIWEAFMVRFHPQWIDAREQIRRGAIGDLRFMQVGFSYFNDDPSDIRNRADIGGGATYDIGCYAVFAGRRFFDSNPQRAIATMDRDSAFGTDRCTSGLLDFAGGRQLAFSVSTQAARYQRVLLAGTRGRIEIEIPFNAPQDGACRYGLDDCSSLDGSSTRFTVLPVAGQYQLQAEAFSHAVRHQQPSEAALDDAQWNIRTIEALFSSAQTGRFEVV</sequence>
<gene>
    <name evidence="5" type="ORF">E2553_45335</name>
</gene>
<comment type="caution">
    <text evidence="5">The sequence shown here is derived from an EMBL/GenBank/DDBJ whole genome shotgun (WGS) entry which is preliminary data.</text>
</comment>
<dbReference type="Gene3D" id="3.30.360.10">
    <property type="entry name" value="Dihydrodipicolinate Reductase, domain 2"/>
    <property type="match status" value="1"/>
</dbReference>
<dbReference type="PANTHER" id="PTHR22604:SF105">
    <property type="entry name" value="TRANS-1,2-DIHYDROBENZENE-1,2-DIOL DEHYDROGENASE"/>
    <property type="match status" value="1"/>
</dbReference>
<dbReference type="Proteomes" id="UP000297385">
    <property type="component" value="Unassembled WGS sequence"/>
</dbReference>
<dbReference type="InterPro" id="IPR036291">
    <property type="entry name" value="NAD(P)-bd_dom_sf"/>
</dbReference>
<feature type="domain" description="Gfo/Idh/MocA-like oxidoreductase N-terminal" evidence="3">
    <location>
        <begin position="5"/>
        <end position="109"/>
    </location>
</feature>
<dbReference type="Pfam" id="PF01408">
    <property type="entry name" value="GFO_IDH_MocA"/>
    <property type="match status" value="1"/>
</dbReference>
<proteinExistence type="inferred from homology"/>
<protein>
    <submittedName>
        <fullName evidence="5">Gfo/Idh/MocA family oxidoreductase</fullName>
    </submittedName>
</protein>
<dbReference type="EMBL" id="SNVI01000008">
    <property type="protein sequence ID" value="TFE36863.1"/>
    <property type="molecule type" value="Genomic_DNA"/>
</dbReference>
<dbReference type="RefSeq" id="WP_134466784.1">
    <property type="nucleotide sequence ID" value="NZ_SNVI01000008.1"/>
</dbReference>
<dbReference type="Gene3D" id="3.40.50.720">
    <property type="entry name" value="NAD(P)-binding Rossmann-like Domain"/>
    <property type="match status" value="1"/>
</dbReference>
<dbReference type="PANTHER" id="PTHR22604">
    <property type="entry name" value="OXIDOREDUCTASES"/>
    <property type="match status" value="1"/>
</dbReference>
<dbReference type="InterPro" id="IPR050984">
    <property type="entry name" value="Gfo/Idh/MocA_domain"/>
</dbReference>
<evidence type="ECO:0000313" key="6">
    <source>
        <dbReference type="Proteomes" id="UP000297385"/>
    </source>
</evidence>
<dbReference type="InterPro" id="IPR000683">
    <property type="entry name" value="Gfo/Idh/MocA-like_OxRdtase_N"/>
</dbReference>
<dbReference type="SUPFAM" id="SSF55347">
    <property type="entry name" value="Glyceraldehyde-3-phosphate dehydrogenase-like, C-terminal domain"/>
    <property type="match status" value="1"/>
</dbReference>
<dbReference type="AlphaFoldDB" id="A0A4Y8MHK2"/>